<evidence type="ECO:0000256" key="7">
    <source>
        <dbReference type="SAM" id="Phobius"/>
    </source>
</evidence>
<feature type="transmembrane region" description="Helical" evidence="7">
    <location>
        <begin position="179"/>
        <end position="197"/>
    </location>
</feature>
<gene>
    <name evidence="9" type="ORF">FB380_000859</name>
    <name evidence="8" type="ORF">GCM10011589_19570</name>
</gene>
<dbReference type="PANTHER" id="PTHR30482">
    <property type="entry name" value="HIGH-AFFINITY BRANCHED-CHAIN AMINO ACID TRANSPORT SYSTEM PERMEASE"/>
    <property type="match status" value="1"/>
</dbReference>
<evidence type="ECO:0000256" key="6">
    <source>
        <dbReference type="SAM" id="MobiDB-lite"/>
    </source>
</evidence>
<evidence type="ECO:0000313" key="10">
    <source>
        <dbReference type="Proteomes" id="UP000552836"/>
    </source>
</evidence>
<feature type="compositionally biased region" description="Low complexity" evidence="6">
    <location>
        <begin position="367"/>
        <end position="376"/>
    </location>
</feature>
<dbReference type="GO" id="GO:0015658">
    <property type="term" value="F:branched-chain amino acid transmembrane transporter activity"/>
    <property type="evidence" value="ECO:0007669"/>
    <property type="project" value="InterPro"/>
</dbReference>
<dbReference type="GO" id="GO:0005886">
    <property type="term" value="C:plasma membrane"/>
    <property type="evidence" value="ECO:0007669"/>
    <property type="project" value="UniProtKB-SubCell"/>
</dbReference>
<feature type="transmembrane region" description="Helical" evidence="7">
    <location>
        <begin position="320"/>
        <end position="337"/>
    </location>
</feature>
<keyword evidence="2" id="KW-1003">Cell membrane</keyword>
<feature type="region of interest" description="Disordered" evidence="6">
    <location>
        <begin position="344"/>
        <end position="391"/>
    </location>
</feature>
<organism evidence="9 10">
    <name type="scientific">Modestobacter marinus</name>
    <dbReference type="NCBI Taxonomy" id="477641"/>
    <lineage>
        <taxon>Bacteria</taxon>
        <taxon>Bacillati</taxon>
        <taxon>Actinomycetota</taxon>
        <taxon>Actinomycetes</taxon>
        <taxon>Geodermatophilales</taxon>
        <taxon>Geodermatophilaceae</taxon>
        <taxon>Modestobacter</taxon>
    </lineage>
</organism>
<feature type="transmembrane region" description="Helical" evidence="7">
    <location>
        <begin position="29"/>
        <end position="48"/>
    </location>
</feature>
<protein>
    <submittedName>
        <fullName evidence="8">Branched-chain amino acid ABC transporter permease</fullName>
    </submittedName>
    <submittedName>
        <fullName evidence="9">Branched-chain amino acid transport system permease protein</fullName>
    </submittedName>
</protein>
<dbReference type="Proteomes" id="UP000552836">
    <property type="component" value="Unassembled WGS sequence"/>
</dbReference>
<comment type="subcellular location">
    <subcellularLocation>
        <location evidence="1">Cell membrane</location>
        <topology evidence="1">Multi-pass membrane protein</topology>
    </subcellularLocation>
</comment>
<reference evidence="8" key="1">
    <citation type="journal article" date="2014" name="Int. J. Syst. Evol. Microbiol.">
        <title>Complete genome of a new Firmicutes species belonging to the dominant human colonic microbiota ('Ruminococcus bicirculans') reveals two chromosomes and a selective capacity to utilize plant glucans.</title>
        <authorList>
            <consortium name="NISC Comparative Sequencing Program"/>
            <person name="Wegmann U."/>
            <person name="Louis P."/>
            <person name="Goesmann A."/>
            <person name="Henrissat B."/>
            <person name="Duncan S.H."/>
            <person name="Flint H.J."/>
        </authorList>
    </citation>
    <scope>NUCLEOTIDE SEQUENCE</scope>
    <source>
        <strain evidence="8">CGMCC 4.5581</strain>
    </source>
</reference>
<dbReference type="AlphaFoldDB" id="A0A846LE40"/>
<feature type="transmembrane region" description="Helical" evidence="7">
    <location>
        <begin position="228"/>
        <end position="250"/>
    </location>
</feature>
<dbReference type="CDD" id="cd06581">
    <property type="entry name" value="TM_PBP1_LivM_like"/>
    <property type="match status" value="1"/>
</dbReference>
<keyword evidence="11" id="KW-1185">Reference proteome</keyword>
<evidence type="ECO:0000256" key="4">
    <source>
        <dbReference type="ARBA" id="ARBA00022989"/>
    </source>
</evidence>
<feature type="transmembrane region" description="Helical" evidence="7">
    <location>
        <begin position="85"/>
        <end position="106"/>
    </location>
</feature>
<feature type="compositionally biased region" description="Pro residues" evidence="6">
    <location>
        <begin position="357"/>
        <end position="366"/>
    </location>
</feature>
<dbReference type="RefSeq" id="WP_166754004.1">
    <property type="nucleotide sequence ID" value="NZ_BAABJU010000018.1"/>
</dbReference>
<name>A0A846LE40_9ACTN</name>
<evidence type="ECO:0000313" key="8">
    <source>
        <dbReference type="EMBL" id="GGL63464.1"/>
    </source>
</evidence>
<dbReference type="InterPro" id="IPR001851">
    <property type="entry name" value="ABC_transp_permease"/>
</dbReference>
<dbReference type="PANTHER" id="PTHR30482:SF5">
    <property type="entry name" value="ABC TRANSPORTER PERMEASE PROTEIN"/>
    <property type="match status" value="1"/>
</dbReference>
<keyword evidence="4 7" id="KW-1133">Transmembrane helix</keyword>
<evidence type="ECO:0000313" key="11">
    <source>
        <dbReference type="Proteomes" id="UP000648663"/>
    </source>
</evidence>
<reference evidence="8" key="4">
    <citation type="submission" date="2024-05" db="EMBL/GenBank/DDBJ databases">
        <authorList>
            <person name="Sun Q."/>
            <person name="Zhou Y."/>
        </authorList>
    </citation>
    <scope>NUCLEOTIDE SEQUENCE</scope>
    <source>
        <strain evidence="8">CGMCC 4.5581</strain>
    </source>
</reference>
<feature type="transmembrane region" description="Helical" evidence="7">
    <location>
        <begin position="55"/>
        <end position="73"/>
    </location>
</feature>
<evidence type="ECO:0000313" key="9">
    <source>
        <dbReference type="EMBL" id="NIH66413.1"/>
    </source>
</evidence>
<feature type="transmembrane region" description="Helical" evidence="7">
    <location>
        <begin position="115"/>
        <end position="133"/>
    </location>
</feature>
<dbReference type="Proteomes" id="UP000648663">
    <property type="component" value="Unassembled WGS sequence"/>
</dbReference>
<sequence length="391" mass="39556">MSDHLRRIGGLVLLAVALALPLVLNDFWLQTGLFVMAAAIGAVGLTLLVGVAGQLSLGHAAFAAIGAYVYAWSTGETTTSVTGAGLPPVLGLVLAALVAAGVGAAFSPVAGRLRGIYLGLATLGLVFIVRHLLLNLTDWTGGFTGRSVESFALGGFSFSNRDPDYLAVGGVEFEGLHRLWYLFLLLAVVACWLAANLRTSRTGRAWANVRDSETAAAAMGIGVARAKAAAFVVSSAYAGTAGAMLALAYGRVAPDVFSLTASVDFLVMIVLGGLGSVAGAVVGALFVTALPLVLAEYSSALPFLAAPGSGGLDPSTASRIVYGLAIIAVLVFLRGGLAGAARRLRHRGGPGTGEPATPGPGSPGPSSPDLDTSDGGHPAAVTHPRSKETTR</sequence>
<proteinExistence type="predicted"/>
<reference evidence="11" key="2">
    <citation type="journal article" date="2019" name="Int. J. Syst. Evol. Microbiol.">
        <title>The Global Catalogue of Microorganisms (GCM) 10K type strain sequencing project: providing services to taxonomists for standard genome sequencing and annotation.</title>
        <authorList>
            <consortium name="The Broad Institute Genomics Platform"/>
            <consortium name="The Broad Institute Genome Sequencing Center for Infectious Disease"/>
            <person name="Wu L."/>
            <person name="Ma J."/>
        </authorList>
    </citation>
    <scope>NUCLEOTIDE SEQUENCE [LARGE SCALE GENOMIC DNA]</scope>
    <source>
        <strain evidence="11">CGMCC 4.5581</strain>
    </source>
</reference>
<evidence type="ECO:0000256" key="5">
    <source>
        <dbReference type="ARBA" id="ARBA00023136"/>
    </source>
</evidence>
<keyword evidence="5 7" id="KW-0472">Membrane</keyword>
<reference evidence="9 10" key="3">
    <citation type="submission" date="2020-02" db="EMBL/GenBank/DDBJ databases">
        <title>Sequencing the genomes of 1000 actinobacteria strains.</title>
        <authorList>
            <person name="Klenk H.-P."/>
        </authorList>
    </citation>
    <scope>NUCLEOTIDE SEQUENCE [LARGE SCALE GENOMIC DNA]</scope>
    <source>
        <strain evidence="9 10">DSM 45201</strain>
    </source>
</reference>
<dbReference type="EMBL" id="BMMI01000003">
    <property type="protein sequence ID" value="GGL63464.1"/>
    <property type="molecule type" value="Genomic_DNA"/>
</dbReference>
<evidence type="ECO:0000256" key="3">
    <source>
        <dbReference type="ARBA" id="ARBA00022692"/>
    </source>
</evidence>
<evidence type="ECO:0000256" key="1">
    <source>
        <dbReference type="ARBA" id="ARBA00004651"/>
    </source>
</evidence>
<accession>A0A846LE40</accession>
<evidence type="ECO:0000256" key="2">
    <source>
        <dbReference type="ARBA" id="ARBA00022475"/>
    </source>
</evidence>
<dbReference type="Pfam" id="PF02653">
    <property type="entry name" value="BPD_transp_2"/>
    <property type="match status" value="1"/>
</dbReference>
<comment type="caution">
    <text evidence="9">The sequence shown here is derived from an EMBL/GenBank/DDBJ whole genome shotgun (WGS) entry which is preliminary data.</text>
</comment>
<keyword evidence="3 7" id="KW-0812">Transmembrane</keyword>
<dbReference type="EMBL" id="JAAMPA010000001">
    <property type="protein sequence ID" value="NIH66413.1"/>
    <property type="molecule type" value="Genomic_DNA"/>
</dbReference>
<feature type="transmembrane region" description="Helical" evidence="7">
    <location>
        <begin position="281"/>
        <end position="300"/>
    </location>
</feature>
<dbReference type="InterPro" id="IPR043428">
    <property type="entry name" value="LivM-like"/>
</dbReference>